<accession>A0A4Y6UXJ3</accession>
<dbReference type="AlphaFoldDB" id="A0A4Y6UXJ3"/>
<dbReference type="OrthoDB" id="2677905at2"/>
<protein>
    <recommendedName>
        <fullName evidence="4">DUF4367 domain-containing protein</fullName>
    </recommendedName>
</protein>
<name>A0A4Y6UXJ3_SACBS</name>
<dbReference type="KEGG" id="saca:FFV09_13980"/>
<organism evidence="2 3">
    <name type="scientific">Saccharibacillus brassicae</name>
    <dbReference type="NCBI Taxonomy" id="2583377"/>
    <lineage>
        <taxon>Bacteria</taxon>
        <taxon>Bacillati</taxon>
        <taxon>Bacillota</taxon>
        <taxon>Bacilli</taxon>
        <taxon>Bacillales</taxon>
        <taxon>Paenibacillaceae</taxon>
        <taxon>Saccharibacillus</taxon>
    </lineage>
</organism>
<dbReference type="RefSeq" id="WP_141448398.1">
    <property type="nucleotide sequence ID" value="NZ_CP041217.1"/>
</dbReference>
<sequence length="177" mass="19734">MRKTAIGLALMLLLVLTACGKPAWVGHQESEPLEGTEQLFDFKAYDPNEQVQLNWDGQTAAGTFERHPKLPVGVYLPEGATAFKMGNDTAWGFQSQQIFMTVTQNSLIDASLMRDRTEELMGYEEYKGSINDGRVADFFQVEHDGQTYVVSFTYLDPAKALPLLTEMAKSLRFVEGG</sequence>
<dbReference type="PROSITE" id="PS51257">
    <property type="entry name" value="PROKAR_LIPOPROTEIN"/>
    <property type="match status" value="1"/>
</dbReference>
<feature type="signal peptide" evidence="1">
    <location>
        <begin position="1"/>
        <end position="23"/>
    </location>
</feature>
<reference evidence="2 3" key="1">
    <citation type="submission" date="2019-06" db="EMBL/GenBank/DDBJ databases">
        <title>Saccharibacillus brassicae sp. nov., an endophytic bacterium isolated from Chinese cabbage seeds (Brassica pekinensis).</title>
        <authorList>
            <person name="Jiang L."/>
            <person name="Lee J."/>
            <person name="Kim S.W."/>
        </authorList>
    </citation>
    <scope>NUCLEOTIDE SEQUENCE [LARGE SCALE GENOMIC DNA]</scope>
    <source>
        <strain evidence="3">KCTC 43072 / ATSA2</strain>
    </source>
</reference>
<feature type="chain" id="PRO_5021209516" description="DUF4367 domain-containing protein" evidence="1">
    <location>
        <begin position="24"/>
        <end position="177"/>
    </location>
</feature>
<evidence type="ECO:0008006" key="4">
    <source>
        <dbReference type="Google" id="ProtNLM"/>
    </source>
</evidence>
<keyword evidence="3" id="KW-1185">Reference proteome</keyword>
<dbReference type="EMBL" id="CP041217">
    <property type="protein sequence ID" value="QDH21854.1"/>
    <property type="molecule type" value="Genomic_DNA"/>
</dbReference>
<evidence type="ECO:0000256" key="1">
    <source>
        <dbReference type="SAM" id="SignalP"/>
    </source>
</evidence>
<evidence type="ECO:0000313" key="2">
    <source>
        <dbReference type="EMBL" id="QDH21854.1"/>
    </source>
</evidence>
<keyword evidence="1" id="KW-0732">Signal</keyword>
<evidence type="ECO:0000313" key="3">
    <source>
        <dbReference type="Proteomes" id="UP000316968"/>
    </source>
</evidence>
<dbReference type="Proteomes" id="UP000316968">
    <property type="component" value="Chromosome"/>
</dbReference>
<gene>
    <name evidence="2" type="ORF">FFV09_13980</name>
</gene>
<proteinExistence type="predicted"/>